<evidence type="ECO:0000313" key="2">
    <source>
        <dbReference type="Proteomes" id="UP000037020"/>
    </source>
</evidence>
<feature type="non-terminal residue" evidence="1">
    <location>
        <position position="1"/>
    </location>
</feature>
<comment type="caution">
    <text evidence="1">The sequence shown here is derived from an EMBL/GenBank/DDBJ whole genome shotgun (WGS) entry which is preliminary data.</text>
</comment>
<dbReference type="Proteomes" id="UP000037020">
    <property type="component" value="Unassembled WGS sequence"/>
</dbReference>
<organism evidence="1 2">
    <name type="scientific">Streptomyces varsoviensis</name>
    <dbReference type="NCBI Taxonomy" id="67373"/>
    <lineage>
        <taxon>Bacteria</taxon>
        <taxon>Bacillati</taxon>
        <taxon>Actinomycetota</taxon>
        <taxon>Actinomycetes</taxon>
        <taxon>Kitasatosporales</taxon>
        <taxon>Streptomycetaceae</taxon>
        <taxon>Streptomyces</taxon>
    </lineage>
</organism>
<keyword evidence="2" id="KW-1185">Reference proteome</keyword>
<gene>
    <name evidence="1" type="ORF">ADK38_40580</name>
</gene>
<evidence type="ECO:0000313" key="1">
    <source>
        <dbReference type="EMBL" id="KOG73165.1"/>
    </source>
</evidence>
<name>A0ABR5IUB4_9ACTN</name>
<proteinExistence type="predicted"/>
<accession>A0ABR5IUB4</accession>
<sequence length="159" mass="17723">SPLRDVYKRQDAAFLDLWAAVAHRLDRPHFVALPTLALLNWGPARKPRRQIPIDQLARTEELVPVVRWSGEGQRLSRLDHLMLAATRLEAHGIWLFRLADTLAEDGPQAATATALRRLTRIQHTLRAQLHAEQSTLELAPSTPQQRAVLTALAADGQGS</sequence>
<reference evidence="1 2" key="1">
    <citation type="submission" date="2015-07" db="EMBL/GenBank/DDBJ databases">
        <authorList>
            <person name="Ju K.-S."/>
            <person name="Doroghazi J.R."/>
            <person name="Metcalf W.W."/>
        </authorList>
    </citation>
    <scope>NUCLEOTIDE SEQUENCE [LARGE SCALE GENOMIC DNA]</scope>
    <source>
        <strain evidence="1 2">NRRL B-3589</strain>
    </source>
</reference>
<feature type="non-terminal residue" evidence="1">
    <location>
        <position position="159"/>
    </location>
</feature>
<dbReference type="EMBL" id="LGUT01003873">
    <property type="protein sequence ID" value="KOG73165.1"/>
    <property type="molecule type" value="Genomic_DNA"/>
</dbReference>
<protein>
    <submittedName>
        <fullName evidence="1">Uncharacterized protein</fullName>
    </submittedName>
</protein>